<evidence type="ECO:0000256" key="3">
    <source>
        <dbReference type="ARBA" id="ARBA00022692"/>
    </source>
</evidence>
<feature type="transmembrane region" description="Helical" evidence="6">
    <location>
        <begin position="276"/>
        <end position="294"/>
    </location>
</feature>
<protein>
    <submittedName>
        <fullName evidence="7">AI-2E family transporter</fullName>
    </submittedName>
</protein>
<dbReference type="Pfam" id="PF01594">
    <property type="entry name" value="AI-2E_transport"/>
    <property type="match status" value="1"/>
</dbReference>
<accession>A0AAE3SUR0</accession>
<keyword evidence="5 6" id="KW-0472">Membrane</keyword>
<dbReference type="AlphaFoldDB" id="A0AAE3SUR0"/>
<comment type="similarity">
    <text evidence="2">Belongs to the autoinducer-2 exporter (AI-2E) (TC 2.A.86) family.</text>
</comment>
<dbReference type="GO" id="GO:0016020">
    <property type="term" value="C:membrane"/>
    <property type="evidence" value="ECO:0007669"/>
    <property type="project" value="UniProtKB-SubCell"/>
</dbReference>
<dbReference type="RefSeq" id="WP_306411294.1">
    <property type="nucleotide sequence ID" value="NZ_JANFPI010000003.1"/>
</dbReference>
<evidence type="ECO:0000313" key="7">
    <source>
        <dbReference type="EMBL" id="MCX8997505.1"/>
    </source>
</evidence>
<comment type="subcellular location">
    <subcellularLocation>
        <location evidence="1">Membrane</location>
        <topology evidence="1">Multi-pass membrane protein</topology>
    </subcellularLocation>
</comment>
<proteinExistence type="inferred from homology"/>
<feature type="transmembrane region" description="Helical" evidence="6">
    <location>
        <begin position="159"/>
        <end position="176"/>
    </location>
</feature>
<sequence length="362" mass="38978">MTTPQFQKASFVTVVVLVSIAFIALVLPFYGAILWAVVLAILFNSLQRRLERSFGGRKSLAAAVCTILCIFIVVIPVSLLLASLAREATNLYTRLSNREFDPAAILAQVRASLPTFVLDALARLNLAEFSEIQARLTAFIGQVTQAIATRALAIGQNTAQLLINLGVLIYLLFFLFRDGPRLVGAIRRSSPLNLRQTDYLFGQFAAVVKATVKGNVIIAAIQGTIGGVTFWLLGIEAALLWGVVMAMLSLLPAVGAFLVWAPVAIYFLLSGSYLKGILLFAVGVFVISLIDNLLRPPLVGKSTRLPDYLVLVSTLGGLALIGMNGFVIGPLVAALFLAVWSLLSQDDLSGRDTLIEDRDTDA</sequence>
<evidence type="ECO:0000256" key="6">
    <source>
        <dbReference type="SAM" id="Phobius"/>
    </source>
</evidence>
<evidence type="ECO:0000256" key="2">
    <source>
        <dbReference type="ARBA" id="ARBA00009773"/>
    </source>
</evidence>
<organism evidence="7 8">
    <name type="scientific">Ectorhizobium quercum</name>
    <dbReference type="NCBI Taxonomy" id="2965071"/>
    <lineage>
        <taxon>Bacteria</taxon>
        <taxon>Pseudomonadati</taxon>
        <taxon>Pseudomonadota</taxon>
        <taxon>Alphaproteobacteria</taxon>
        <taxon>Hyphomicrobiales</taxon>
        <taxon>Rhizobiaceae</taxon>
        <taxon>Ectorhizobium</taxon>
    </lineage>
</organism>
<evidence type="ECO:0000256" key="4">
    <source>
        <dbReference type="ARBA" id="ARBA00022989"/>
    </source>
</evidence>
<evidence type="ECO:0000256" key="5">
    <source>
        <dbReference type="ARBA" id="ARBA00023136"/>
    </source>
</evidence>
<keyword evidence="4 6" id="KW-1133">Transmembrane helix</keyword>
<dbReference type="PANTHER" id="PTHR21716">
    <property type="entry name" value="TRANSMEMBRANE PROTEIN"/>
    <property type="match status" value="1"/>
</dbReference>
<reference evidence="7" key="1">
    <citation type="submission" date="2022-07" db="EMBL/GenBank/DDBJ databases">
        <title>Ectorhizobium quercum gen.nov., sp. nov.</title>
        <authorList>
            <person name="Ma T."/>
            <person name="Li Y."/>
        </authorList>
    </citation>
    <scope>NUCLEOTIDE SEQUENCE</scope>
    <source>
        <strain evidence="7">BDR2-2</strain>
    </source>
</reference>
<feature type="transmembrane region" description="Helical" evidence="6">
    <location>
        <begin position="60"/>
        <end position="85"/>
    </location>
</feature>
<dbReference type="EMBL" id="JANFPI010000003">
    <property type="protein sequence ID" value="MCX8997505.1"/>
    <property type="molecule type" value="Genomic_DNA"/>
</dbReference>
<feature type="transmembrane region" description="Helical" evidence="6">
    <location>
        <begin position="314"/>
        <end position="343"/>
    </location>
</feature>
<feature type="transmembrane region" description="Helical" evidence="6">
    <location>
        <begin position="239"/>
        <end position="269"/>
    </location>
</feature>
<dbReference type="PANTHER" id="PTHR21716:SF4">
    <property type="entry name" value="TRANSMEMBRANE PROTEIN 245"/>
    <property type="match status" value="1"/>
</dbReference>
<feature type="transmembrane region" description="Helical" evidence="6">
    <location>
        <begin position="12"/>
        <end position="39"/>
    </location>
</feature>
<keyword evidence="3 6" id="KW-0812">Transmembrane</keyword>
<evidence type="ECO:0000313" key="8">
    <source>
        <dbReference type="Proteomes" id="UP001208771"/>
    </source>
</evidence>
<name>A0AAE3SUR0_9HYPH</name>
<gene>
    <name evidence="7" type="ORF">NOF55_10325</name>
</gene>
<feature type="transmembrane region" description="Helical" evidence="6">
    <location>
        <begin position="216"/>
        <end position="233"/>
    </location>
</feature>
<dbReference type="InterPro" id="IPR002549">
    <property type="entry name" value="AI-2E-like"/>
</dbReference>
<evidence type="ECO:0000256" key="1">
    <source>
        <dbReference type="ARBA" id="ARBA00004141"/>
    </source>
</evidence>
<dbReference type="Proteomes" id="UP001208771">
    <property type="component" value="Unassembled WGS sequence"/>
</dbReference>
<keyword evidence="8" id="KW-1185">Reference proteome</keyword>
<comment type="caution">
    <text evidence="7">The sequence shown here is derived from an EMBL/GenBank/DDBJ whole genome shotgun (WGS) entry which is preliminary data.</text>
</comment>